<keyword evidence="6" id="KW-1185">Reference proteome</keyword>
<dbReference type="PROSITE" id="PS51820">
    <property type="entry name" value="PA14"/>
    <property type="match status" value="1"/>
</dbReference>
<dbReference type="InterPro" id="IPR037524">
    <property type="entry name" value="PA14/GLEYA"/>
</dbReference>
<dbReference type="SUPFAM" id="SSF81296">
    <property type="entry name" value="E set domains"/>
    <property type="match status" value="1"/>
</dbReference>
<dbReference type="CDD" id="cd00603">
    <property type="entry name" value="IPT_PCSR"/>
    <property type="match status" value="1"/>
</dbReference>
<feature type="compositionally biased region" description="Low complexity" evidence="2">
    <location>
        <begin position="1240"/>
        <end position="1266"/>
    </location>
</feature>
<dbReference type="InterPro" id="IPR002909">
    <property type="entry name" value="IPT_dom"/>
</dbReference>
<dbReference type="EMBL" id="CAWYQH010000096">
    <property type="protein sequence ID" value="CAK8682975.1"/>
    <property type="molecule type" value="Genomic_DNA"/>
</dbReference>
<dbReference type="PANTHER" id="PTHR46769:SF2">
    <property type="entry name" value="FIBROCYSTIN-L ISOFORM 2 PRECURSOR-RELATED"/>
    <property type="match status" value="1"/>
</dbReference>
<dbReference type="InterPro" id="IPR014756">
    <property type="entry name" value="Ig_E-set"/>
</dbReference>
<feature type="region of interest" description="Disordered" evidence="2">
    <location>
        <begin position="1240"/>
        <end position="1275"/>
    </location>
</feature>
<sequence length="1275" mass="139072">MFVFTIFLLGVLQTAVSEQEETAISHILPRRGGINGAIRIQIFGSNFPSEFCRYRCQDPIKQVYLVSEHQEYECDLHNVESDKRQTVCYTRPMLVGVYYVRMRIRGIPLDDSRYCNAKYSERCRFEVSSDRTPLISSLNWTSGEPLKLISIHGTIFTNLISSLNVEATNGNTATITRVWSSSGQLCNLYKPSGESYGIALDGYEGSSNQGHFTCLLKGSYVGSQNLSFIVDPGYSRSEPDKSIVYVDANDDLYMLQTYAVINDVNPKNGSSLGGTKLTISGNFFYNSSGIEARVLVGGQVCELQSVTATEITCLTPEQPAEHHLYSGGRGFKLESQFNQNDINAVVDSSSSDYWVHWTDKIKLDNIKGNNFISRIRGFFVPSKTGRHRFTAIADDQIYLYINPDGKDPDGKQLALQQTTANETTSASAYSLIAGTEYYYEINHLEKKDIAMIKLSVYVDRTNYSPDQTNWSVNEIQHIKVTSILQREIQTIKFKNWVTQTATQSTWTVMLSCSYTTKKCVDSKFHFSLFGIRSGAIRYGASDTTVEVELESMVVLALAASEDVSVTEISDGYKITFSSSRGQMPLVAESTNPSLSITLSETTTGVPDLATFTFSNNNRVSAPLNYATATTSDVAAAVSSLFAPKCPNSLERGIGRTVGYYHGFESDDWGYGGIRTGEESFCGVNSIKNPVDIFNDNDYQKPAYSLSHYPYVCFAYKGRIHDRLSVSFTYKDSNTSLINTVFSKLLNTVGLDKSTEEPKMWKHFCCNLHNRLQSVYASGRSFKVKELQVNALSGEDLYLDNVFIGDDLAFDNDEARESALDFIIPSVGADVKLENVEVTKNNDGYTMTFIPINCGYNFPLIGLAFAETSTTISTKHDKYVFGNDANTSPQVHVFQNSSATPPVTGTFDLSFEDSGYGQLIGLDGHMEAWELQAELQTLPKVEHVEVTGSGTCYGYDYKVKFTSPSGDYPLMRVDVTNLEPKTHSVAVEVSLEKDGGLYMSPIHGDFVRTAHEKPQYLFLISSATRFKSSSTTFLLTAPDTLTTTPPPRATSISPGIELTTTTASDFAFDIGDLVPAADILSEIEDFQSASTTSASTTSASTTSTVSPGIELTTTTASDFAFDIGDLVPAADILSEIEDFQSASTTSASTTSASTTSTGIELTTTTASNFGFDIGDLVPAADILSEIEDFQSASTTSASTTSASATSTGIELTTTTASDFGFDIGDLVPAADILSEIEDFQSASTTSASTTSASTTSASTTSASTTSTGVKRKQLTE</sequence>
<dbReference type="Pfam" id="PF01833">
    <property type="entry name" value="TIG"/>
    <property type="match status" value="1"/>
</dbReference>
<gene>
    <name evidence="5" type="ORF">CVLEPA_LOCUS14095</name>
</gene>
<accession>A0ABP0FV01</accession>
<comment type="caution">
    <text evidence="5">The sequence shown here is derived from an EMBL/GenBank/DDBJ whole genome shotgun (WGS) entry which is preliminary data.</text>
</comment>
<dbReference type="InterPro" id="IPR011658">
    <property type="entry name" value="PA14_dom"/>
</dbReference>
<feature type="signal peptide" evidence="3">
    <location>
        <begin position="1"/>
        <end position="17"/>
    </location>
</feature>
<dbReference type="SUPFAM" id="SSF56988">
    <property type="entry name" value="Anthrax protective antigen"/>
    <property type="match status" value="1"/>
</dbReference>
<dbReference type="Gene3D" id="2.60.120.1560">
    <property type="match status" value="1"/>
</dbReference>
<dbReference type="InterPro" id="IPR052387">
    <property type="entry name" value="Fibrocystin"/>
</dbReference>
<evidence type="ECO:0000256" key="2">
    <source>
        <dbReference type="SAM" id="MobiDB-lite"/>
    </source>
</evidence>
<protein>
    <recommendedName>
        <fullName evidence="4">PA14 domain-containing protein</fullName>
    </recommendedName>
</protein>
<name>A0ABP0FV01_CLALP</name>
<proteinExistence type="predicted"/>
<evidence type="ECO:0000313" key="5">
    <source>
        <dbReference type="EMBL" id="CAK8682975.1"/>
    </source>
</evidence>
<dbReference type="Proteomes" id="UP001642483">
    <property type="component" value="Unassembled WGS sequence"/>
</dbReference>
<dbReference type="PANTHER" id="PTHR46769">
    <property type="entry name" value="POLYCYSTIC KIDNEY AND HEPATIC DISEASE 1 (AUTOSOMAL RECESSIVE)-LIKE 1"/>
    <property type="match status" value="1"/>
</dbReference>
<feature type="domain" description="PA14" evidence="4">
    <location>
        <begin position="326"/>
        <end position="470"/>
    </location>
</feature>
<evidence type="ECO:0000259" key="4">
    <source>
        <dbReference type="PROSITE" id="PS51820"/>
    </source>
</evidence>
<feature type="chain" id="PRO_5045671719" description="PA14 domain-containing protein" evidence="3">
    <location>
        <begin position="18"/>
        <end position="1275"/>
    </location>
</feature>
<dbReference type="Pfam" id="PF07691">
    <property type="entry name" value="PA14"/>
    <property type="match status" value="1"/>
</dbReference>
<dbReference type="Gene3D" id="2.60.40.10">
    <property type="entry name" value="Immunoglobulins"/>
    <property type="match status" value="2"/>
</dbReference>
<reference evidence="5 6" key="1">
    <citation type="submission" date="2024-02" db="EMBL/GenBank/DDBJ databases">
        <authorList>
            <person name="Daric V."/>
            <person name="Darras S."/>
        </authorList>
    </citation>
    <scope>NUCLEOTIDE SEQUENCE [LARGE SCALE GENOMIC DNA]</scope>
</reference>
<organism evidence="5 6">
    <name type="scientific">Clavelina lepadiformis</name>
    <name type="common">Light-bulb sea squirt</name>
    <name type="synonym">Ascidia lepadiformis</name>
    <dbReference type="NCBI Taxonomy" id="159417"/>
    <lineage>
        <taxon>Eukaryota</taxon>
        <taxon>Metazoa</taxon>
        <taxon>Chordata</taxon>
        <taxon>Tunicata</taxon>
        <taxon>Ascidiacea</taxon>
        <taxon>Aplousobranchia</taxon>
        <taxon>Clavelinidae</taxon>
        <taxon>Clavelina</taxon>
    </lineage>
</organism>
<evidence type="ECO:0000256" key="1">
    <source>
        <dbReference type="ARBA" id="ARBA00022729"/>
    </source>
</evidence>
<dbReference type="InterPro" id="IPR013783">
    <property type="entry name" value="Ig-like_fold"/>
</dbReference>
<evidence type="ECO:0000256" key="3">
    <source>
        <dbReference type="SAM" id="SignalP"/>
    </source>
</evidence>
<evidence type="ECO:0000313" key="6">
    <source>
        <dbReference type="Proteomes" id="UP001642483"/>
    </source>
</evidence>
<dbReference type="SMART" id="SM00429">
    <property type="entry name" value="IPT"/>
    <property type="match status" value="1"/>
</dbReference>
<keyword evidence="1 3" id="KW-0732">Signal</keyword>